<dbReference type="EMBL" id="CAJHNH020000519">
    <property type="protein sequence ID" value="CAG5118240.1"/>
    <property type="molecule type" value="Genomic_DNA"/>
</dbReference>
<dbReference type="GO" id="GO:0005634">
    <property type="term" value="C:nucleus"/>
    <property type="evidence" value="ECO:0007669"/>
    <property type="project" value="TreeGrafter"/>
</dbReference>
<accession>A0A8S3YT50</accession>
<dbReference type="FunFam" id="2.60.120.650:FF:000030">
    <property type="entry name" value="JmjC domain-containing protein 4"/>
    <property type="match status" value="1"/>
</dbReference>
<dbReference type="GO" id="GO:0046872">
    <property type="term" value="F:metal ion binding"/>
    <property type="evidence" value="ECO:0007669"/>
    <property type="project" value="UniProtKB-KW"/>
</dbReference>
<evidence type="ECO:0000256" key="9">
    <source>
        <dbReference type="ARBA" id="ARBA00080747"/>
    </source>
</evidence>
<keyword evidence="2" id="KW-0479">Metal-binding</keyword>
<evidence type="ECO:0000256" key="1">
    <source>
        <dbReference type="ARBA" id="ARBA00001954"/>
    </source>
</evidence>
<evidence type="ECO:0000256" key="10">
    <source>
        <dbReference type="ARBA" id="ARBA00082904"/>
    </source>
</evidence>
<dbReference type="GO" id="GO:0045905">
    <property type="term" value="P:positive regulation of translational termination"/>
    <property type="evidence" value="ECO:0007669"/>
    <property type="project" value="TreeGrafter"/>
</dbReference>
<keyword evidence="3" id="KW-0560">Oxidoreductase</keyword>
<dbReference type="GO" id="GO:0005737">
    <property type="term" value="C:cytoplasm"/>
    <property type="evidence" value="ECO:0007669"/>
    <property type="project" value="TreeGrafter"/>
</dbReference>
<dbReference type="SMART" id="SM00558">
    <property type="entry name" value="JmjC"/>
    <property type="match status" value="1"/>
</dbReference>
<gene>
    <name evidence="12" type="ORF">CUNI_LOCUS3798</name>
</gene>
<comment type="catalytic activity">
    <reaction evidence="6">
        <text>L-lysyl-[protein] + 2-oxoglutarate + O2 = 4-hydroxy-L-lysyl-[protein] + succinate + CO2</text>
        <dbReference type="Rhea" id="RHEA:57156"/>
        <dbReference type="Rhea" id="RHEA-COMP:9752"/>
        <dbReference type="Rhea" id="RHEA-COMP:15084"/>
        <dbReference type="ChEBI" id="CHEBI:15379"/>
        <dbReference type="ChEBI" id="CHEBI:16526"/>
        <dbReference type="ChEBI" id="CHEBI:16810"/>
        <dbReference type="ChEBI" id="CHEBI:29969"/>
        <dbReference type="ChEBI" id="CHEBI:30031"/>
        <dbReference type="ChEBI" id="CHEBI:141495"/>
    </reaction>
</comment>
<dbReference type="Proteomes" id="UP000678393">
    <property type="component" value="Unassembled WGS sequence"/>
</dbReference>
<reference evidence="12" key="1">
    <citation type="submission" date="2021-04" db="EMBL/GenBank/DDBJ databases">
        <authorList>
            <consortium name="Molecular Ecology Group"/>
        </authorList>
    </citation>
    <scope>NUCLEOTIDE SEQUENCE</scope>
</reference>
<dbReference type="AlphaFoldDB" id="A0A8S3YT50"/>
<evidence type="ECO:0000256" key="4">
    <source>
        <dbReference type="ARBA" id="ARBA00023004"/>
    </source>
</evidence>
<sequence length="651" mass="73435">MSVPEVSKQTALESRPWEPSDGTLPQVEYLDHVTSYEEFFQNILLRNQLCIIGSEATAGWTCRNNWVLSDGSPNLDYLLQHFGESVAPVADCQSEQFCAHPKTEMTVKEYLSYWQSYISGDRTRSRRCQYLKDWHFVRDFPGYSEYQTPTVLCSDWMNEFWDVWQGQGNKDDYRFVYMGPAGSWTSFHADVLHSYSWSANICGRKQWIFFPPGAENSLKDKHDQLVFDLRSADLQDSQKYPKGSAAVEAGITVVQNPGEIIFVPSGWHHEVFNLEDTISINHNWMNGCSAHLSWNYLKNRLLAVEKEIEDCRSMDGWHQQCQVLLKADSGLDYVDFYTFMVCIARHRMIVLDKYIQAQNTIDPLNVSASFTVSSLPASDRQRHSGDRNNDAGEDVTDTHSCICPVKYEGVAGEDVTDTHSCICPVMYEGDAGSWKSSGCCHTCNNSKQTPEEVSALVDQSALEGQHCLTTNRKDQSFHNFSIQPQGETLTYSSRKIDSVACGSRDSPALDSQHTDTKGLYKLASDRVSSTSQSHSDIQTCCYLCLFKGTLVDAGERMCKNNGSSASRSARLGDDACNHQCCPHWAHTGPNLALFDLCRVLEIVQDMRDCEEFKIIMAEGDRHEKILVPPAQLVVQIESTIRQMKQESPVTA</sequence>
<keyword evidence="4" id="KW-0408">Iron</keyword>
<evidence type="ECO:0000256" key="6">
    <source>
        <dbReference type="ARBA" id="ARBA00047762"/>
    </source>
</evidence>
<evidence type="ECO:0000313" key="13">
    <source>
        <dbReference type="Proteomes" id="UP000678393"/>
    </source>
</evidence>
<evidence type="ECO:0000256" key="7">
    <source>
        <dbReference type="ARBA" id="ARBA00067203"/>
    </source>
</evidence>
<comment type="similarity">
    <text evidence="5">Belongs to the JMJD6 family.</text>
</comment>
<evidence type="ECO:0000256" key="3">
    <source>
        <dbReference type="ARBA" id="ARBA00023002"/>
    </source>
</evidence>
<keyword evidence="13" id="KW-1185">Reference proteome</keyword>
<evidence type="ECO:0000256" key="2">
    <source>
        <dbReference type="ARBA" id="ARBA00022723"/>
    </source>
</evidence>
<proteinExistence type="inferred from homology"/>
<evidence type="ECO:0000256" key="8">
    <source>
        <dbReference type="ARBA" id="ARBA00078704"/>
    </source>
</evidence>
<dbReference type="OrthoDB" id="203487at2759"/>
<feature type="domain" description="JmjC" evidence="11">
    <location>
        <begin position="137"/>
        <end position="301"/>
    </location>
</feature>
<dbReference type="GO" id="GO:0016706">
    <property type="term" value="F:2-oxoglutarate-dependent dioxygenase activity"/>
    <property type="evidence" value="ECO:0007669"/>
    <property type="project" value="UniProtKB-ARBA"/>
</dbReference>
<dbReference type="Gene3D" id="2.60.120.650">
    <property type="entry name" value="Cupin"/>
    <property type="match status" value="1"/>
</dbReference>
<name>A0A8S3YT50_9EUPU</name>
<evidence type="ECO:0000256" key="5">
    <source>
        <dbReference type="ARBA" id="ARBA00038068"/>
    </source>
</evidence>
<dbReference type="PROSITE" id="PS51184">
    <property type="entry name" value="JMJC"/>
    <property type="match status" value="1"/>
</dbReference>
<dbReference type="CDD" id="cd02208">
    <property type="entry name" value="cupin_RmlC-like"/>
    <property type="match status" value="1"/>
</dbReference>
<protein>
    <recommendedName>
        <fullName evidence="7">2-oxoglutarate and iron-dependent oxygenase JMJD4</fullName>
    </recommendedName>
    <alternativeName>
        <fullName evidence="8">JmjC domain-containing protein 4</fullName>
    </alternativeName>
    <alternativeName>
        <fullName evidence="10">Jumonji domain-containing protein 4</fullName>
    </alternativeName>
    <alternativeName>
        <fullName evidence="9">Lysyl-hydroxylase JMJD4</fullName>
    </alternativeName>
</protein>
<evidence type="ECO:0000259" key="11">
    <source>
        <dbReference type="PROSITE" id="PS51184"/>
    </source>
</evidence>
<dbReference type="GO" id="GO:0043565">
    <property type="term" value="F:sequence-specific DNA binding"/>
    <property type="evidence" value="ECO:0007669"/>
    <property type="project" value="TreeGrafter"/>
</dbReference>
<dbReference type="InterPro" id="IPR003347">
    <property type="entry name" value="JmjC_dom"/>
</dbReference>
<dbReference type="Pfam" id="PF02373">
    <property type="entry name" value="JmjC"/>
    <property type="match status" value="1"/>
</dbReference>
<comment type="caution">
    <text evidence="12">The sequence shown here is derived from an EMBL/GenBank/DDBJ whole genome shotgun (WGS) entry which is preliminary data.</text>
</comment>
<organism evidence="12 13">
    <name type="scientific">Candidula unifasciata</name>
    <dbReference type="NCBI Taxonomy" id="100452"/>
    <lineage>
        <taxon>Eukaryota</taxon>
        <taxon>Metazoa</taxon>
        <taxon>Spiralia</taxon>
        <taxon>Lophotrochozoa</taxon>
        <taxon>Mollusca</taxon>
        <taxon>Gastropoda</taxon>
        <taxon>Heterobranchia</taxon>
        <taxon>Euthyneura</taxon>
        <taxon>Panpulmonata</taxon>
        <taxon>Eupulmonata</taxon>
        <taxon>Stylommatophora</taxon>
        <taxon>Helicina</taxon>
        <taxon>Helicoidea</taxon>
        <taxon>Geomitridae</taxon>
        <taxon>Candidula</taxon>
    </lineage>
</organism>
<evidence type="ECO:0000313" key="12">
    <source>
        <dbReference type="EMBL" id="CAG5118240.1"/>
    </source>
</evidence>
<dbReference type="PANTHER" id="PTHR12480">
    <property type="entry name" value="ARGININE DEMETHYLASE AND LYSYL-HYDROXYLASE JMJD"/>
    <property type="match status" value="1"/>
</dbReference>
<dbReference type="InterPro" id="IPR050910">
    <property type="entry name" value="JMJD6_ArgDemeth/LysHydrox"/>
</dbReference>
<dbReference type="SUPFAM" id="SSF51197">
    <property type="entry name" value="Clavaminate synthase-like"/>
    <property type="match status" value="1"/>
</dbReference>
<dbReference type="GO" id="GO:0140096">
    <property type="term" value="F:catalytic activity, acting on a protein"/>
    <property type="evidence" value="ECO:0007669"/>
    <property type="project" value="UniProtKB-ARBA"/>
</dbReference>
<comment type="cofactor">
    <cofactor evidence="1">
        <name>Fe(2+)</name>
        <dbReference type="ChEBI" id="CHEBI:29033"/>
    </cofactor>
</comment>
<dbReference type="PANTHER" id="PTHR12480:SF6">
    <property type="entry name" value="2-OXOGLUTARATE AND IRON-DEPENDENT OXYGENASE JMJD4"/>
    <property type="match status" value="1"/>
</dbReference>